<evidence type="ECO:0000313" key="1">
    <source>
        <dbReference type="EMBL" id="GFY63491.1"/>
    </source>
</evidence>
<proteinExistence type="predicted"/>
<sequence length="102" mass="11457">MIYSLLRGGRIGILKLTHHFPMVCHLLPRIIQLKLGLGLRSEESCIPGLILLKIVTLIENQKLLIKLRLDAFAVSCGTLSMDDFIPSPTEEVQNSKIYTENI</sequence>
<accession>A0A8X6XZZ4</accession>
<protein>
    <submittedName>
        <fullName evidence="1">Uncharacterized protein</fullName>
    </submittedName>
</protein>
<evidence type="ECO:0000313" key="2">
    <source>
        <dbReference type="Proteomes" id="UP000886998"/>
    </source>
</evidence>
<dbReference type="AlphaFoldDB" id="A0A8X6XZZ4"/>
<gene>
    <name evidence="1" type="ORF">TNIN_272731</name>
</gene>
<organism evidence="1 2">
    <name type="scientific">Trichonephila inaurata madagascariensis</name>
    <dbReference type="NCBI Taxonomy" id="2747483"/>
    <lineage>
        <taxon>Eukaryota</taxon>
        <taxon>Metazoa</taxon>
        <taxon>Ecdysozoa</taxon>
        <taxon>Arthropoda</taxon>
        <taxon>Chelicerata</taxon>
        <taxon>Arachnida</taxon>
        <taxon>Araneae</taxon>
        <taxon>Araneomorphae</taxon>
        <taxon>Entelegynae</taxon>
        <taxon>Araneoidea</taxon>
        <taxon>Nephilidae</taxon>
        <taxon>Trichonephila</taxon>
        <taxon>Trichonephila inaurata</taxon>
    </lineage>
</organism>
<dbReference type="Proteomes" id="UP000886998">
    <property type="component" value="Unassembled WGS sequence"/>
</dbReference>
<comment type="caution">
    <text evidence="1">The sequence shown here is derived from an EMBL/GenBank/DDBJ whole genome shotgun (WGS) entry which is preliminary data.</text>
</comment>
<name>A0A8X6XZZ4_9ARAC</name>
<dbReference type="EMBL" id="BMAV01014804">
    <property type="protein sequence ID" value="GFY63491.1"/>
    <property type="molecule type" value="Genomic_DNA"/>
</dbReference>
<reference evidence="1" key="1">
    <citation type="submission" date="2020-08" db="EMBL/GenBank/DDBJ databases">
        <title>Multicomponent nature underlies the extraordinary mechanical properties of spider dragline silk.</title>
        <authorList>
            <person name="Kono N."/>
            <person name="Nakamura H."/>
            <person name="Mori M."/>
            <person name="Yoshida Y."/>
            <person name="Ohtoshi R."/>
            <person name="Malay A.D."/>
            <person name="Moran D.A.P."/>
            <person name="Tomita M."/>
            <person name="Numata K."/>
            <person name="Arakawa K."/>
        </authorList>
    </citation>
    <scope>NUCLEOTIDE SEQUENCE</scope>
</reference>
<keyword evidence="2" id="KW-1185">Reference proteome</keyword>